<dbReference type="CDD" id="cd10567">
    <property type="entry name" value="SWIB-MDM2_like"/>
    <property type="match status" value="1"/>
</dbReference>
<dbReference type="InterPro" id="IPR036885">
    <property type="entry name" value="SWIB_MDM2_dom_sf"/>
</dbReference>
<reference evidence="10" key="1">
    <citation type="submission" date="2016-04" db="UniProtKB">
        <authorList>
            <consortium name="WormBaseParasite"/>
        </authorList>
    </citation>
    <scope>IDENTIFICATION</scope>
</reference>
<dbReference type="Gene3D" id="1.10.245.10">
    <property type="entry name" value="SWIB/MDM2 domain"/>
    <property type="match status" value="1"/>
</dbReference>
<proteinExistence type="predicted"/>
<evidence type="ECO:0000313" key="8">
    <source>
        <dbReference type="Proteomes" id="UP000038040"/>
    </source>
</evidence>
<feature type="region of interest" description="Disordered" evidence="4">
    <location>
        <begin position="69"/>
        <end position="154"/>
    </location>
</feature>
<dbReference type="Pfam" id="PF02086">
    <property type="entry name" value="MethyltransfD12"/>
    <property type="match status" value="1"/>
</dbReference>
<feature type="compositionally biased region" description="Basic residues" evidence="4">
    <location>
        <begin position="100"/>
        <end position="112"/>
    </location>
</feature>
<evidence type="ECO:0000313" key="7">
    <source>
        <dbReference type="EMBL" id="VDN55007.1"/>
    </source>
</evidence>
<protein>
    <submittedName>
        <fullName evidence="10">SWIB domain-containing protein</fullName>
    </submittedName>
</protein>
<evidence type="ECO:0000256" key="1">
    <source>
        <dbReference type="ARBA" id="ARBA00022603"/>
    </source>
</evidence>
<dbReference type="STRING" id="318479.A0A0N4U1V8"/>
<feature type="domain" description="DM2" evidence="5">
    <location>
        <begin position="156"/>
        <end position="233"/>
    </location>
</feature>
<evidence type="ECO:0000313" key="10">
    <source>
        <dbReference type="WBParaSite" id="DME_0000062001-mRNA-1"/>
    </source>
</evidence>
<dbReference type="PROSITE" id="PS51998">
    <property type="entry name" value="DEK_C"/>
    <property type="match status" value="1"/>
</dbReference>
<dbReference type="Proteomes" id="UP000274756">
    <property type="component" value="Unassembled WGS sequence"/>
</dbReference>
<dbReference type="Proteomes" id="UP000038040">
    <property type="component" value="Unplaced"/>
</dbReference>
<dbReference type="Pfam" id="PF02201">
    <property type="entry name" value="SWIB"/>
    <property type="match status" value="1"/>
</dbReference>
<evidence type="ECO:0000259" key="5">
    <source>
        <dbReference type="PROSITE" id="PS51925"/>
    </source>
</evidence>
<accession>A0A0N4U1V8</accession>
<dbReference type="WBParaSite" id="DME_0000062001-mRNA-1">
    <property type="protein sequence ID" value="DME_0000062001-mRNA-1"/>
    <property type="gene ID" value="DME_0000062001"/>
</dbReference>
<dbReference type="InterPro" id="IPR014876">
    <property type="entry name" value="DEK_C"/>
</dbReference>
<evidence type="ECO:0000256" key="2">
    <source>
        <dbReference type="ARBA" id="ARBA00022679"/>
    </source>
</evidence>
<dbReference type="InterPro" id="IPR019835">
    <property type="entry name" value="SWIB_domain"/>
</dbReference>
<evidence type="ECO:0000256" key="4">
    <source>
        <dbReference type="SAM" id="MobiDB-lite"/>
    </source>
</evidence>
<organism evidence="8 10">
    <name type="scientific">Dracunculus medinensis</name>
    <name type="common">Guinea worm</name>
    <dbReference type="NCBI Taxonomy" id="318479"/>
    <lineage>
        <taxon>Eukaryota</taxon>
        <taxon>Metazoa</taxon>
        <taxon>Ecdysozoa</taxon>
        <taxon>Nematoda</taxon>
        <taxon>Chromadorea</taxon>
        <taxon>Rhabditida</taxon>
        <taxon>Spirurina</taxon>
        <taxon>Dracunculoidea</taxon>
        <taxon>Dracunculidae</taxon>
        <taxon>Dracunculus</taxon>
    </lineage>
</organism>
<dbReference type="EMBL" id="UYYG01001151">
    <property type="protein sequence ID" value="VDN55007.1"/>
    <property type="molecule type" value="Genomic_DNA"/>
</dbReference>
<gene>
    <name evidence="7" type="ORF">DME_LOCUS4980</name>
</gene>
<dbReference type="InterPro" id="IPR003121">
    <property type="entry name" value="SWIB_MDM2_domain"/>
</dbReference>
<feature type="domain" description="DEK-C" evidence="6">
    <location>
        <begin position="11"/>
        <end position="66"/>
    </location>
</feature>
<keyword evidence="3" id="KW-0949">S-adenosyl-L-methionine</keyword>
<evidence type="ECO:0000256" key="3">
    <source>
        <dbReference type="ARBA" id="ARBA00022691"/>
    </source>
</evidence>
<evidence type="ECO:0000313" key="9">
    <source>
        <dbReference type="Proteomes" id="UP000274756"/>
    </source>
</evidence>
<sequence length="270" mass="31122">MSDSDENSELPIPENQIRTAIIGQISKYGMDKLTSRKIRENLKNEFNIDFTNYKTPVDKITMDVIESMQNSAKKNEKESKGSSTESDSDEEEVVFTDRPSKRKNKTARKRAKSQSSSDYEDTIQKKRRAASTSKKTVQRKRKSNSDETPKKRKKTAYSAYCALSDDLADVVGKRYMKRSDVVKSMWAYFKTNNLMDPRDKRYVLSDDALLKIFKKRRFLGFGMMKNLENHIIQAKFLSEDERIKLEEFEAKEDAKAAEEENSGVVDGISK</sequence>
<keyword evidence="9" id="KW-1185">Reference proteome</keyword>
<dbReference type="OrthoDB" id="10251073at2759"/>
<keyword evidence="2" id="KW-0808">Transferase</keyword>
<dbReference type="SMART" id="SM00151">
    <property type="entry name" value="SWIB"/>
    <property type="match status" value="1"/>
</dbReference>
<dbReference type="AlphaFoldDB" id="A0A0N4U1V8"/>
<reference evidence="7 9" key="2">
    <citation type="submission" date="2018-11" db="EMBL/GenBank/DDBJ databases">
        <authorList>
            <consortium name="Pathogen Informatics"/>
        </authorList>
    </citation>
    <scope>NUCLEOTIDE SEQUENCE [LARGE SCALE GENOMIC DNA]</scope>
</reference>
<keyword evidence="1" id="KW-0489">Methyltransferase</keyword>
<dbReference type="PROSITE" id="PS51925">
    <property type="entry name" value="SWIB_MDM2"/>
    <property type="match status" value="1"/>
</dbReference>
<name>A0A0N4U1V8_DRAME</name>
<evidence type="ECO:0000259" key="6">
    <source>
        <dbReference type="PROSITE" id="PS51998"/>
    </source>
</evidence>
<dbReference type="SUPFAM" id="SSF47592">
    <property type="entry name" value="SWIB/MDM2 domain"/>
    <property type="match status" value="1"/>
</dbReference>
<dbReference type="PANTHER" id="PTHR13844">
    <property type="entry name" value="SWI/SNF-RELATED MATRIX-ASSOCIATED ACTIN-DEPENDENT REGULATOR OF CHROMATIN SUBFAMILY D"/>
    <property type="match status" value="1"/>
</dbReference>
<dbReference type="InterPro" id="IPR012327">
    <property type="entry name" value="MeTrfase_D12"/>
</dbReference>